<sequence>MAILFSEEKERSKRFMLSLKIAFPLVLVLTTLIYTIVSKDMYEWQDTILFIILIVCYVYYIVYLIYFGFKNSSIDQVSGAFIRKEITKIIKNELKKENNKNISLITITNIQDINLRYGYRNGDRLLQNFVLSLSEYFEKNGYKEIPIGRYSGGNFIFLVDAKSTHLSHMLRTFERKLSNEGINNIEVKIKFATVETTFDKNIENIMNYLFSKILYDEDEIEKPQTIKLDVLDEMVCYAIDKAKFELKSQTIKSLKDDKDMLNLSISIDSFEVGNITKLKVMEIAARNNYEIRYDLQIIKFIAKHFDFNSFDGKVFIEILPVSLRNQEFKNEIYRLITNGIIDPKRIVFEIFEKDIYDEILRFTEIVNQFKSYGFELAINQFLGNNASFEYFKHIDFDYVIYDLELNKNFSSQNKIRTLFDIINENSNRLNTKTIVRFVDKAKFYNELTNTNVDFVQGFYIDKPKKVEI</sequence>
<name>A0A7M1LH14_9BACT</name>
<dbReference type="SMART" id="SM00052">
    <property type="entry name" value="EAL"/>
    <property type="match status" value="1"/>
</dbReference>
<evidence type="ECO:0000259" key="2">
    <source>
        <dbReference type="PROSITE" id="PS50883"/>
    </source>
</evidence>
<organism evidence="3 4">
    <name type="scientific">Campylobacter corcagiensis</name>
    <dbReference type="NCBI Taxonomy" id="1448857"/>
    <lineage>
        <taxon>Bacteria</taxon>
        <taxon>Pseudomonadati</taxon>
        <taxon>Campylobacterota</taxon>
        <taxon>Epsilonproteobacteria</taxon>
        <taxon>Campylobacterales</taxon>
        <taxon>Campylobacteraceae</taxon>
        <taxon>Campylobacter</taxon>
    </lineage>
</organism>
<dbReference type="InterPro" id="IPR029787">
    <property type="entry name" value="Nucleotide_cyclase"/>
</dbReference>
<dbReference type="SUPFAM" id="SSF141868">
    <property type="entry name" value="EAL domain-like"/>
    <property type="match status" value="1"/>
</dbReference>
<dbReference type="InterPro" id="IPR050706">
    <property type="entry name" value="Cyclic-di-GMP_PDE-like"/>
</dbReference>
<dbReference type="PANTHER" id="PTHR33121">
    <property type="entry name" value="CYCLIC DI-GMP PHOSPHODIESTERASE PDEF"/>
    <property type="match status" value="1"/>
</dbReference>
<dbReference type="PROSITE" id="PS50883">
    <property type="entry name" value="EAL"/>
    <property type="match status" value="1"/>
</dbReference>
<accession>A0A7M1LH14</accession>
<evidence type="ECO:0000313" key="3">
    <source>
        <dbReference type="EMBL" id="QOQ87889.1"/>
    </source>
</evidence>
<protein>
    <submittedName>
        <fullName evidence="3">GGDEF domain-containing protein</fullName>
    </submittedName>
</protein>
<dbReference type="Gene3D" id="3.20.20.450">
    <property type="entry name" value="EAL domain"/>
    <property type="match status" value="1"/>
</dbReference>
<dbReference type="Pfam" id="PF00563">
    <property type="entry name" value="EAL"/>
    <property type="match status" value="1"/>
</dbReference>
<dbReference type="Proteomes" id="UP000594749">
    <property type="component" value="Chromosome"/>
</dbReference>
<keyword evidence="4" id="KW-1185">Reference proteome</keyword>
<dbReference type="EMBL" id="CP063078">
    <property type="protein sequence ID" value="QOQ87889.1"/>
    <property type="molecule type" value="Genomic_DNA"/>
</dbReference>
<feature type="domain" description="EAL" evidence="2">
    <location>
        <begin position="228"/>
        <end position="468"/>
    </location>
</feature>
<evidence type="ECO:0000313" key="4">
    <source>
        <dbReference type="Proteomes" id="UP000594749"/>
    </source>
</evidence>
<keyword evidence="1" id="KW-0812">Transmembrane</keyword>
<dbReference type="InterPro" id="IPR001633">
    <property type="entry name" value="EAL_dom"/>
</dbReference>
<feature type="transmembrane region" description="Helical" evidence="1">
    <location>
        <begin position="21"/>
        <end position="37"/>
    </location>
</feature>
<dbReference type="Gene3D" id="3.30.70.270">
    <property type="match status" value="1"/>
</dbReference>
<dbReference type="PANTHER" id="PTHR33121:SF70">
    <property type="entry name" value="SIGNALING PROTEIN YKOW"/>
    <property type="match status" value="1"/>
</dbReference>
<dbReference type="AlphaFoldDB" id="A0A7M1LH14"/>
<evidence type="ECO:0000256" key="1">
    <source>
        <dbReference type="SAM" id="Phobius"/>
    </source>
</evidence>
<dbReference type="InterPro" id="IPR043128">
    <property type="entry name" value="Rev_trsase/Diguanyl_cyclase"/>
</dbReference>
<reference evidence="3 4" key="1">
    <citation type="submission" date="2020-10" db="EMBL/GenBank/DDBJ databases">
        <title>Campylobacter and Helicobacter PacBio genomes.</title>
        <authorList>
            <person name="Lane C."/>
        </authorList>
    </citation>
    <scope>NUCLEOTIDE SEQUENCE [LARGE SCALE GENOMIC DNA]</scope>
    <source>
        <strain evidence="3 4">2016D-0077</strain>
    </source>
</reference>
<dbReference type="RefSeq" id="WP_025802203.1">
    <property type="nucleotide sequence ID" value="NZ_CP053842.1"/>
</dbReference>
<keyword evidence="1" id="KW-0472">Membrane</keyword>
<dbReference type="Pfam" id="PF00990">
    <property type="entry name" value="GGDEF"/>
    <property type="match status" value="1"/>
</dbReference>
<dbReference type="GO" id="GO:0071111">
    <property type="term" value="F:cyclic-guanylate-specific phosphodiesterase activity"/>
    <property type="evidence" value="ECO:0007669"/>
    <property type="project" value="InterPro"/>
</dbReference>
<gene>
    <name evidence="3" type="ORF">IMC76_03565</name>
</gene>
<dbReference type="InterPro" id="IPR035919">
    <property type="entry name" value="EAL_sf"/>
</dbReference>
<feature type="transmembrane region" description="Helical" evidence="1">
    <location>
        <begin position="49"/>
        <end position="69"/>
    </location>
</feature>
<dbReference type="OrthoDB" id="5360156at2"/>
<keyword evidence="1" id="KW-1133">Transmembrane helix</keyword>
<dbReference type="SUPFAM" id="SSF55073">
    <property type="entry name" value="Nucleotide cyclase"/>
    <property type="match status" value="1"/>
</dbReference>
<proteinExistence type="predicted"/>
<dbReference type="InterPro" id="IPR000160">
    <property type="entry name" value="GGDEF_dom"/>
</dbReference>